<feature type="domain" description="Deacetylase sirtuin-type" evidence="5">
    <location>
        <begin position="1"/>
        <end position="274"/>
    </location>
</feature>
<dbReference type="PATRIC" id="fig|1121405.3.peg.3318"/>
<dbReference type="InterPro" id="IPR026591">
    <property type="entry name" value="Sirtuin_cat_small_dom_sf"/>
</dbReference>
<dbReference type="Gene3D" id="3.30.1600.10">
    <property type="entry name" value="SIR2/SIRT2 'Small Domain"/>
    <property type="match status" value="1"/>
</dbReference>
<dbReference type="STRING" id="897.B2D07_15680"/>
<dbReference type="GO" id="GO:0017136">
    <property type="term" value="F:histone deacetylase activity, NAD-dependent"/>
    <property type="evidence" value="ECO:0007669"/>
    <property type="project" value="TreeGrafter"/>
</dbReference>
<keyword evidence="4" id="KW-0862">Zinc</keyword>
<feature type="active site" description="Proton acceptor" evidence="4">
    <location>
        <position position="127"/>
    </location>
</feature>
<feature type="binding site" evidence="4">
    <location>
        <position position="169"/>
    </location>
    <ligand>
        <name>Zn(2+)</name>
        <dbReference type="ChEBI" id="CHEBI:29105"/>
    </ligand>
</feature>
<dbReference type="Gene3D" id="3.40.50.1220">
    <property type="entry name" value="TPP-binding domain"/>
    <property type="match status" value="1"/>
</dbReference>
<dbReference type="EC" id="2.3.1.286" evidence="1"/>
<gene>
    <name evidence="6" type="ORF">dsmv_0607</name>
</gene>
<keyword evidence="4" id="KW-0479">Metal-binding</keyword>
<evidence type="ECO:0000256" key="3">
    <source>
        <dbReference type="ARBA" id="ARBA00023027"/>
    </source>
</evidence>
<dbReference type="InterPro" id="IPR050134">
    <property type="entry name" value="NAD-dep_sirtuin_deacylases"/>
</dbReference>
<comment type="caution">
    <text evidence="6">The sequence shown here is derived from an EMBL/GenBank/DDBJ whole genome shotgun (WGS) entry which is preliminary data.</text>
</comment>
<evidence type="ECO:0000259" key="5">
    <source>
        <dbReference type="PROSITE" id="PS50305"/>
    </source>
</evidence>
<dbReference type="GO" id="GO:0046872">
    <property type="term" value="F:metal ion binding"/>
    <property type="evidence" value="ECO:0007669"/>
    <property type="project" value="UniProtKB-KW"/>
</dbReference>
<dbReference type="PANTHER" id="PTHR11085">
    <property type="entry name" value="NAD-DEPENDENT PROTEIN DEACYLASE SIRTUIN-5, MITOCHONDRIAL-RELATED"/>
    <property type="match status" value="1"/>
</dbReference>
<dbReference type="RefSeq" id="WP_020877718.1">
    <property type="nucleotide sequence ID" value="NZ_ATHJ01000105.1"/>
</dbReference>
<protein>
    <recommendedName>
        <fullName evidence="1">protein acetyllysine N-acetyltransferase</fullName>
        <ecNumber evidence="1">2.3.1.286</ecNumber>
    </recommendedName>
</protein>
<proteinExistence type="predicted"/>
<evidence type="ECO:0000256" key="4">
    <source>
        <dbReference type="PROSITE-ProRule" id="PRU00236"/>
    </source>
</evidence>
<evidence type="ECO:0000313" key="6">
    <source>
        <dbReference type="EMBL" id="EPR35902.1"/>
    </source>
</evidence>
<name>S7TFB1_DESML</name>
<dbReference type="EMBL" id="ATHJ01000105">
    <property type="protein sequence ID" value="EPR35902.1"/>
    <property type="molecule type" value="Genomic_DNA"/>
</dbReference>
<reference evidence="6 7" key="1">
    <citation type="journal article" date="2013" name="Genome Announc.">
        <title>Draft genome sequences for three mercury-methylating, sulfate-reducing bacteria.</title>
        <authorList>
            <person name="Brown S.D."/>
            <person name="Hurt R.A.Jr."/>
            <person name="Gilmour C.C."/>
            <person name="Elias D.A."/>
        </authorList>
    </citation>
    <scope>NUCLEOTIDE SEQUENCE [LARGE SCALE GENOMIC DNA]</scope>
    <source>
        <strain evidence="6 7">DSM 2059</strain>
    </source>
</reference>
<evidence type="ECO:0000256" key="2">
    <source>
        <dbReference type="ARBA" id="ARBA00022679"/>
    </source>
</evidence>
<evidence type="ECO:0000313" key="7">
    <source>
        <dbReference type="Proteomes" id="UP000014977"/>
    </source>
</evidence>
<dbReference type="InterPro" id="IPR029035">
    <property type="entry name" value="DHS-like_NAD/FAD-binding_dom"/>
</dbReference>
<dbReference type="SUPFAM" id="SSF52467">
    <property type="entry name" value="DHS-like NAD/FAD-binding domain"/>
    <property type="match status" value="1"/>
</dbReference>
<dbReference type="InterPro" id="IPR003000">
    <property type="entry name" value="Sirtuin"/>
</dbReference>
<dbReference type="OrthoDB" id="9800582at2"/>
<accession>S7TFB1</accession>
<dbReference type="InterPro" id="IPR026590">
    <property type="entry name" value="Ssirtuin_cat_dom"/>
</dbReference>
<dbReference type="PROSITE" id="PS50305">
    <property type="entry name" value="SIRTUIN"/>
    <property type="match status" value="1"/>
</dbReference>
<feature type="binding site" evidence="4">
    <location>
        <position position="172"/>
    </location>
    <ligand>
        <name>Zn(2+)</name>
        <dbReference type="ChEBI" id="CHEBI:29105"/>
    </ligand>
</feature>
<organism evidence="6 7">
    <name type="scientific">Desulfococcus multivorans DSM 2059</name>
    <dbReference type="NCBI Taxonomy" id="1121405"/>
    <lineage>
        <taxon>Bacteria</taxon>
        <taxon>Pseudomonadati</taxon>
        <taxon>Thermodesulfobacteriota</taxon>
        <taxon>Desulfobacteria</taxon>
        <taxon>Desulfobacterales</taxon>
        <taxon>Desulfococcaceae</taxon>
        <taxon>Desulfococcus</taxon>
    </lineage>
</organism>
<dbReference type="eggNOG" id="COG0846">
    <property type="taxonomic scope" value="Bacteria"/>
</dbReference>
<feature type="binding site" evidence="4">
    <location>
        <position position="135"/>
    </location>
    <ligand>
        <name>Zn(2+)</name>
        <dbReference type="ChEBI" id="CHEBI:29105"/>
    </ligand>
</feature>
<dbReference type="Pfam" id="PF02146">
    <property type="entry name" value="SIR2"/>
    <property type="match status" value="1"/>
</dbReference>
<keyword evidence="7" id="KW-1185">Reference proteome</keyword>
<dbReference type="GO" id="GO:0070403">
    <property type="term" value="F:NAD+ binding"/>
    <property type="evidence" value="ECO:0007669"/>
    <property type="project" value="InterPro"/>
</dbReference>
<keyword evidence="3" id="KW-0520">NAD</keyword>
<dbReference type="AlphaFoldDB" id="S7TFB1"/>
<feature type="binding site" evidence="4">
    <location>
        <position position="139"/>
    </location>
    <ligand>
        <name>Zn(2+)</name>
        <dbReference type="ChEBI" id="CHEBI:29105"/>
    </ligand>
</feature>
<dbReference type="PANTHER" id="PTHR11085:SF4">
    <property type="entry name" value="NAD-DEPENDENT PROTEIN DEACYLASE"/>
    <property type="match status" value="1"/>
</dbReference>
<dbReference type="Proteomes" id="UP000014977">
    <property type="component" value="Unassembled WGS sequence"/>
</dbReference>
<keyword evidence="2" id="KW-0808">Transferase</keyword>
<sequence>METSLENLLKAFVTSQQRITVLTGAGISAESGIPTFRGPEGYWTIGSEAYRPQEMATQRMFLKAPLAVWNWYLYRRSVCARAEPNPGHRAVAGMERLFGDRFRLVTQNVDNLHLRAGSTPERTFEIHGNIFLMRCAEACSAALTPVPAAFDDWPRDREISSGEAELLRCPRCGGLLRPHVLWFDEVYDEPFYRLTTTLAAARETDLLIVAGTSGTTNLPNKVAWEVSRRYKAVIVDVNTDRNPFAALAVRQGGFAVTGTCGQILPEILALFQAA</sequence>
<evidence type="ECO:0000256" key="1">
    <source>
        <dbReference type="ARBA" id="ARBA00012928"/>
    </source>
</evidence>